<dbReference type="eggNOG" id="COG1058">
    <property type="taxonomic scope" value="Bacteria"/>
</dbReference>
<dbReference type="EMBL" id="CP001804">
    <property type="protein sequence ID" value="ACY18380.1"/>
    <property type="molecule type" value="Genomic_DNA"/>
</dbReference>
<proteinExistence type="inferred from homology"/>
<accession>D0LIM4</accession>
<comment type="similarity">
    <text evidence="1">Belongs to the CinA family.</text>
</comment>
<dbReference type="InterPro" id="IPR036653">
    <property type="entry name" value="CinA-like_C"/>
</dbReference>
<dbReference type="NCBIfam" id="TIGR00177">
    <property type="entry name" value="molyb_syn"/>
    <property type="match status" value="1"/>
</dbReference>
<dbReference type="AlphaFoldDB" id="D0LIM4"/>
<dbReference type="SUPFAM" id="SSF142433">
    <property type="entry name" value="CinA-like"/>
    <property type="match status" value="1"/>
</dbReference>
<dbReference type="SMART" id="SM00852">
    <property type="entry name" value="MoCF_biosynth"/>
    <property type="match status" value="1"/>
</dbReference>
<dbReference type="InterPro" id="IPR036425">
    <property type="entry name" value="MoaB/Mog-like_dom_sf"/>
</dbReference>
<dbReference type="Pfam" id="PF00994">
    <property type="entry name" value="MoCF_biosynth"/>
    <property type="match status" value="1"/>
</dbReference>
<reference evidence="3 4" key="1">
    <citation type="journal article" date="2010" name="Stand. Genomic Sci.">
        <title>Complete genome sequence of Haliangium ochraceum type strain (SMP-2).</title>
        <authorList>
            <consortium name="US DOE Joint Genome Institute (JGI-PGF)"/>
            <person name="Ivanova N."/>
            <person name="Daum C."/>
            <person name="Lang E."/>
            <person name="Abt B."/>
            <person name="Kopitz M."/>
            <person name="Saunders E."/>
            <person name="Lapidus A."/>
            <person name="Lucas S."/>
            <person name="Glavina Del Rio T."/>
            <person name="Nolan M."/>
            <person name="Tice H."/>
            <person name="Copeland A."/>
            <person name="Cheng J.F."/>
            <person name="Chen F."/>
            <person name="Bruce D."/>
            <person name="Goodwin L."/>
            <person name="Pitluck S."/>
            <person name="Mavromatis K."/>
            <person name="Pati A."/>
            <person name="Mikhailova N."/>
            <person name="Chen A."/>
            <person name="Palaniappan K."/>
            <person name="Land M."/>
            <person name="Hauser L."/>
            <person name="Chang Y.J."/>
            <person name="Jeffries C.D."/>
            <person name="Detter J.C."/>
            <person name="Brettin T."/>
            <person name="Rohde M."/>
            <person name="Goker M."/>
            <person name="Bristow J."/>
            <person name="Markowitz V."/>
            <person name="Eisen J.A."/>
            <person name="Hugenholtz P."/>
            <person name="Kyrpides N.C."/>
            <person name="Klenk H.P."/>
        </authorList>
    </citation>
    <scope>NUCLEOTIDE SEQUENCE [LARGE SCALE GENOMIC DNA]</scope>
    <source>
        <strain evidence="4">DSM 14365 / CIP 107738 / JCM 11303 / AJ 13395 / SMP-2</strain>
    </source>
</reference>
<dbReference type="SUPFAM" id="SSF53218">
    <property type="entry name" value="Molybdenum cofactor biosynthesis proteins"/>
    <property type="match status" value="1"/>
</dbReference>
<dbReference type="PANTHER" id="PTHR13939:SF0">
    <property type="entry name" value="NMN AMIDOHYDROLASE-LIKE PROTEIN YFAY"/>
    <property type="match status" value="1"/>
</dbReference>
<dbReference type="HOGENOM" id="CLU_030805_9_2_7"/>
<dbReference type="OrthoDB" id="9801454at2"/>
<protein>
    <recommendedName>
        <fullName evidence="1">CinA-like protein</fullName>
    </recommendedName>
</protein>
<dbReference type="InterPro" id="IPR041424">
    <property type="entry name" value="CinA_KH"/>
</dbReference>
<dbReference type="NCBIfam" id="TIGR00199">
    <property type="entry name" value="PncC_domain"/>
    <property type="match status" value="1"/>
</dbReference>
<evidence type="ECO:0000256" key="1">
    <source>
        <dbReference type="HAMAP-Rule" id="MF_00226"/>
    </source>
</evidence>
<dbReference type="Gene3D" id="3.30.70.2860">
    <property type="match status" value="1"/>
</dbReference>
<dbReference type="eggNOG" id="COG1546">
    <property type="taxonomic scope" value="Bacteria"/>
</dbReference>
<dbReference type="Pfam" id="PF18146">
    <property type="entry name" value="CinA_KH"/>
    <property type="match status" value="1"/>
</dbReference>
<sequence length="437" mass="47016">MLGVRAEILTIGDELCRGEIVDTNSAWLAEALWDLDVTVTWMTSCRDTDEDMREAFANASKRADLVLVSGGLGPTEDDRTVDVLAAMLGVEAAVDEAARAIMEERFAQYNFRLTPNNLRQVRVPAGARVLANSAGLAPGFEVSLDDVPIFCMPGIPSEMRAIFTEGIRERIIALRESRGERAERIARRIYRVFGAGESHIATAMEGAMDDIPGASLHFQVKFPEVLVKVVIRDRDEAAARARLHALDGTVRSRLGRKLYGVDDDELGSVLGRALRERGLTLATAESCTGGMIGSLLTEVPGSSAYFYGGAVTYTNEEKTRQLGVSPEIFVEHGAVSEACVRAMAQGARERFATDYAVAVSGVAGPGGGTEEKPVGTVWLAVAGPAGCTARRMFWPRSRGMIRRLSAYWAMAMVLRALGGEDGASELPTLGGEEAGRD</sequence>
<dbReference type="InterPro" id="IPR050101">
    <property type="entry name" value="CinA"/>
</dbReference>
<dbReference type="CDD" id="cd00885">
    <property type="entry name" value="cinA"/>
    <property type="match status" value="1"/>
</dbReference>
<evidence type="ECO:0000313" key="3">
    <source>
        <dbReference type="EMBL" id="ACY18380.1"/>
    </source>
</evidence>
<dbReference type="InterPro" id="IPR008135">
    <property type="entry name" value="Competence-induced_CinA"/>
</dbReference>
<dbReference type="PANTHER" id="PTHR13939">
    <property type="entry name" value="NICOTINAMIDE-NUCLEOTIDE AMIDOHYDROLASE PNCC"/>
    <property type="match status" value="1"/>
</dbReference>
<dbReference type="Gene3D" id="3.90.950.20">
    <property type="entry name" value="CinA-like"/>
    <property type="match status" value="1"/>
</dbReference>
<name>D0LIM4_HALO1</name>
<organism evidence="3 4">
    <name type="scientific">Haliangium ochraceum (strain DSM 14365 / JCM 11303 / SMP-2)</name>
    <dbReference type="NCBI Taxonomy" id="502025"/>
    <lineage>
        <taxon>Bacteria</taxon>
        <taxon>Pseudomonadati</taxon>
        <taxon>Myxococcota</taxon>
        <taxon>Polyangia</taxon>
        <taxon>Haliangiales</taxon>
        <taxon>Kofleriaceae</taxon>
        <taxon>Haliangium</taxon>
    </lineage>
</organism>
<dbReference type="InterPro" id="IPR001453">
    <property type="entry name" value="MoaB/Mog_dom"/>
</dbReference>
<dbReference type="KEGG" id="hoh:Hoch_5905"/>
<evidence type="ECO:0000313" key="4">
    <source>
        <dbReference type="Proteomes" id="UP000001880"/>
    </source>
</evidence>
<dbReference type="Gene3D" id="3.40.980.10">
    <property type="entry name" value="MoaB/Mog-like domain"/>
    <property type="match status" value="1"/>
</dbReference>
<dbReference type="Proteomes" id="UP000001880">
    <property type="component" value="Chromosome"/>
</dbReference>
<dbReference type="PIRSF" id="PIRSF006728">
    <property type="entry name" value="CinA"/>
    <property type="match status" value="1"/>
</dbReference>
<dbReference type="HAMAP" id="MF_00226_B">
    <property type="entry name" value="CinA_B"/>
    <property type="match status" value="1"/>
</dbReference>
<feature type="domain" description="MoaB/Mog" evidence="2">
    <location>
        <begin position="7"/>
        <end position="173"/>
    </location>
</feature>
<evidence type="ECO:0000259" key="2">
    <source>
        <dbReference type="SMART" id="SM00852"/>
    </source>
</evidence>
<dbReference type="Pfam" id="PF02464">
    <property type="entry name" value="CinA"/>
    <property type="match status" value="1"/>
</dbReference>
<keyword evidence="4" id="KW-1185">Reference proteome</keyword>
<dbReference type="NCBIfam" id="TIGR00200">
    <property type="entry name" value="cinA_nterm"/>
    <property type="match status" value="1"/>
</dbReference>
<dbReference type="STRING" id="502025.Hoch_5905"/>
<dbReference type="InterPro" id="IPR008136">
    <property type="entry name" value="CinA_C"/>
</dbReference>
<gene>
    <name evidence="3" type="ordered locus">Hoch_5905</name>
</gene>
<dbReference type="NCBIfam" id="NF001813">
    <property type="entry name" value="PRK00549.1"/>
    <property type="match status" value="1"/>
</dbReference>